<name>A0A936ZJD0_9HYPH</name>
<dbReference type="Proteomes" id="UP000605848">
    <property type="component" value="Unassembled WGS sequence"/>
</dbReference>
<reference evidence="1" key="1">
    <citation type="submission" date="2021-01" db="EMBL/GenBank/DDBJ databases">
        <title>Microvirga sp.</title>
        <authorList>
            <person name="Kim M.K."/>
        </authorList>
    </citation>
    <scope>NUCLEOTIDE SEQUENCE</scope>
    <source>
        <strain evidence="1">5420S-16</strain>
    </source>
</reference>
<organism evidence="1 2">
    <name type="scientific">Microvirga aerilata</name>
    <dbReference type="NCBI Taxonomy" id="670292"/>
    <lineage>
        <taxon>Bacteria</taxon>
        <taxon>Pseudomonadati</taxon>
        <taxon>Pseudomonadota</taxon>
        <taxon>Alphaproteobacteria</taxon>
        <taxon>Hyphomicrobiales</taxon>
        <taxon>Methylobacteriaceae</taxon>
        <taxon>Microvirga</taxon>
    </lineage>
</organism>
<dbReference type="Gene3D" id="3.80.30.30">
    <property type="match status" value="1"/>
</dbReference>
<keyword evidence="2" id="KW-1185">Reference proteome</keyword>
<protein>
    <submittedName>
        <fullName evidence="1">Uncharacterized protein</fullName>
    </submittedName>
</protein>
<gene>
    <name evidence="1" type="ORF">JKG68_30320</name>
</gene>
<comment type="caution">
    <text evidence="1">The sequence shown here is derived from an EMBL/GenBank/DDBJ whole genome shotgun (WGS) entry which is preliminary data.</text>
</comment>
<accession>A0A936ZJD0</accession>
<dbReference type="RefSeq" id="WP_202065955.1">
    <property type="nucleotide sequence ID" value="NZ_JAEQMY010000161.1"/>
</dbReference>
<proteinExistence type="predicted"/>
<dbReference type="AlphaFoldDB" id="A0A936ZJD0"/>
<evidence type="ECO:0000313" key="2">
    <source>
        <dbReference type="Proteomes" id="UP000605848"/>
    </source>
</evidence>
<sequence length="113" mass="12872">MGLTIAPIMPVEDWRDAHRGLLQAAAQQIACIRELDLTVELITHRFTPGSKSVLTGWYPGSGLDMDESTRARKTTKFNTVKYVYTPDVMKEMRAFFEEAVSEYLPAARVLYWT</sequence>
<evidence type="ECO:0000313" key="1">
    <source>
        <dbReference type="EMBL" id="MBL0408184.1"/>
    </source>
</evidence>
<dbReference type="Pfam" id="PF20903">
    <property type="entry name" value="SPL"/>
    <property type="match status" value="1"/>
</dbReference>
<dbReference type="EMBL" id="JAEQMY010000161">
    <property type="protein sequence ID" value="MBL0408184.1"/>
    <property type="molecule type" value="Genomic_DNA"/>
</dbReference>
<dbReference type="InterPro" id="IPR049539">
    <property type="entry name" value="SPL"/>
</dbReference>